<organism evidence="6 7">
    <name type="scientific">Chenopodium quinoa</name>
    <name type="common">Quinoa</name>
    <dbReference type="NCBI Taxonomy" id="63459"/>
    <lineage>
        <taxon>Eukaryota</taxon>
        <taxon>Viridiplantae</taxon>
        <taxon>Streptophyta</taxon>
        <taxon>Embryophyta</taxon>
        <taxon>Tracheophyta</taxon>
        <taxon>Spermatophyta</taxon>
        <taxon>Magnoliopsida</taxon>
        <taxon>eudicotyledons</taxon>
        <taxon>Gunneridae</taxon>
        <taxon>Pentapetalae</taxon>
        <taxon>Caryophyllales</taxon>
        <taxon>Chenopodiaceae</taxon>
        <taxon>Chenopodioideae</taxon>
        <taxon>Atripliceae</taxon>
        <taxon>Chenopodium</taxon>
    </lineage>
</organism>
<dbReference type="Pfam" id="PF02485">
    <property type="entry name" value="Branch"/>
    <property type="match status" value="1"/>
</dbReference>
<proteinExistence type="predicted"/>
<evidence type="ECO:0000256" key="1">
    <source>
        <dbReference type="ARBA" id="ARBA00004606"/>
    </source>
</evidence>
<dbReference type="GO" id="GO:0016020">
    <property type="term" value="C:membrane"/>
    <property type="evidence" value="ECO:0007669"/>
    <property type="project" value="UniProtKB-SubCell"/>
</dbReference>
<dbReference type="PANTHER" id="PTHR31042:SF77">
    <property type="entry name" value="GLYCOSYLTRANSFERASE"/>
    <property type="match status" value="1"/>
</dbReference>
<dbReference type="EnsemblPlants" id="AUR62023933-RA">
    <property type="protein sequence ID" value="AUR62023933-RA:cds"/>
    <property type="gene ID" value="AUR62023933"/>
</dbReference>
<dbReference type="PANTHER" id="PTHR31042">
    <property type="entry name" value="CORE-2/I-BRANCHING BETA-1,6-N-ACETYLGLUCOSAMINYLTRANSFERASE FAMILY PROTEIN-RELATED"/>
    <property type="match status" value="1"/>
</dbReference>
<reference evidence="6" key="2">
    <citation type="submission" date="2021-03" db="UniProtKB">
        <authorList>
            <consortium name="EnsemblPlants"/>
        </authorList>
    </citation>
    <scope>IDENTIFICATION</scope>
</reference>
<evidence type="ECO:0000313" key="7">
    <source>
        <dbReference type="Proteomes" id="UP000596660"/>
    </source>
</evidence>
<dbReference type="InterPro" id="IPR003406">
    <property type="entry name" value="Glyco_trans_14"/>
</dbReference>
<dbReference type="InterPro" id="IPR044174">
    <property type="entry name" value="BC10-like"/>
</dbReference>
<dbReference type="OMA" id="WANISMI"/>
<reference evidence="6" key="1">
    <citation type="journal article" date="2017" name="Nature">
        <title>The genome of Chenopodium quinoa.</title>
        <authorList>
            <person name="Jarvis D.E."/>
            <person name="Ho Y.S."/>
            <person name="Lightfoot D.J."/>
            <person name="Schmoeckel S.M."/>
            <person name="Li B."/>
            <person name="Borm T.J.A."/>
            <person name="Ohyanagi H."/>
            <person name="Mineta K."/>
            <person name="Michell C.T."/>
            <person name="Saber N."/>
            <person name="Kharbatia N.M."/>
            <person name="Rupper R.R."/>
            <person name="Sharp A.R."/>
            <person name="Dally N."/>
            <person name="Boughton B.A."/>
            <person name="Woo Y.H."/>
            <person name="Gao G."/>
            <person name="Schijlen E.G.W.M."/>
            <person name="Guo X."/>
            <person name="Momin A.A."/>
            <person name="Negrao S."/>
            <person name="Al-Babili S."/>
            <person name="Gehring C."/>
            <person name="Roessner U."/>
            <person name="Jung C."/>
            <person name="Murphy K."/>
            <person name="Arold S.T."/>
            <person name="Gojobori T."/>
            <person name="van der Linden C.G."/>
            <person name="van Loo E.N."/>
            <person name="Jellen E.N."/>
            <person name="Maughan P.J."/>
            <person name="Tester M."/>
        </authorList>
    </citation>
    <scope>NUCLEOTIDE SEQUENCE [LARGE SCALE GENOMIC DNA]</scope>
    <source>
        <strain evidence="6">cv. PI 614886</strain>
    </source>
</reference>
<keyword evidence="3" id="KW-0808">Transferase</keyword>
<keyword evidence="7" id="KW-1185">Reference proteome</keyword>
<keyword evidence="4" id="KW-0472">Membrane</keyword>
<accession>A0A803M660</accession>
<comment type="subcellular location">
    <subcellularLocation>
        <location evidence="1">Membrane</location>
        <topology evidence="1">Single-pass type II membrane protein</topology>
    </subcellularLocation>
</comment>
<keyword evidence="2" id="KW-0328">Glycosyltransferase</keyword>
<evidence type="ECO:0000313" key="6">
    <source>
        <dbReference type="EnsemblPlants" id="AUR62023933-RA:cds"/>
    </source>
</evidence>
<sequence length="333" mass="39132">MGNHQQQHQKTTASSVSKFVFFVVEEEEFGEKLLHYIEDDAELLWRGSLVPQIPEYPFRRVPKLAFMFLTRGPLPLAPLWEMFFEGNEAKFSIYIHTHPNYTDPMPKDSVFHGRRISSKSVEWANISMIDAERRLLASALLDYSNEKFILLSEACIPLYNFTTIYDYLLIKNTNLSFVGVEPDFKKSSPYRWRGKMDPPLKRWQWQKGAQWVVMDRVLSIDILSDTKYYPVFRDHCSWPCQNQDEHYVQILVMLNHPERNSNWSLTWTEWKGNRHPTMFGARSNISANMIQEMRFRDNCTIGGQITNMCYLFARKFAPNSIKQLLEISSTLFG</sequence>
<evidence type="ECO:0000256" key="4">
    <source>
        <dbReference type="ARBA" id="ARBA00023136"/>
    </source>
</evidence>
<dbReference type="GO" id="GO:0016757">
    <property type="term" value="F:glycosyltransferase activity"/>
    <property type="evidence" value="ECO:0007669"/>
    <property type="project" value="UniProtKB-KW"/>
</dbReference>
<evidence type="ECO:0000256" key="5">
    <source>
        <dbReference type="ARBA" id="ARBA00023180"/>
    </source>
</evidence>
<protein>
    <recommendedName>
        <fullName evidence="8">Core-2/I-branching beta-1,6-N-acetylglucosaminyltransferase family protein</fullName>
    </recommendedName>
</protein>
<evidence type="ECO:0000256" key="3">
    <source>
        <dbReference type="ARBA" id="ARBA00022679"/>
    </source>
</evidence>
<dbReference type="Gramene" id="AUR62023933-RA">
    <property type="protein sequence ID" value="AUR62023933-RA:cds"/>
    <property type="gene ID" value="AUR62023933"/>
</dbReference>
<evidence type="ECO:0000256" key="2">
    <source>
        <dbReference type="ARBA" id="ARBA00022676"/>
    </source>
</evidence>
<dbReference type="Proteomes" id="UP000596660">
    <property type="component" value="Unplaced"/>
</dbReference>
<dbReference type="AlphaFoldDB" id="A0A803M660"/>
<name>A0A803M660_CHEQI</name>
<evidence type="ECO:0008006" key="8">
    <source>
        <dbReference type="Google" id="ProtNLM"/>
    </source>
</evidence>
<keyword evidence="5" id="KW-0325">Glycoprotein</keyword>